<dbReference type="HOGENOM" id="CLU_016599_1_2_10"/>
<evidence type="ECO:0000256" key="3">
    <source>
        <dbReference type="ARBA" id="ARBA00023237"/>
    </source>
</evidence>
<dbReference type="InterPro" id="IPR011662">
    <property type="entry name" value="Secretin/TonB_short_N"/>
</dbReference>
<dbReference type="Gene3D" id="2.60.40.1120">
    <property type="entry name" value="Carboxypeptidase-like, regulatory domain"/>
    <property type="match status" value="1"/>
</dbReference>
<evidence type="ECO:0000256" key="2">
    <source>
        <dbReference type="ARBA" id="ARBA00023136"/>
    </source>
</evidence>
<feature type="domain" description="Secretin/TonB short N-terminal" evidence="5">
    <location>
        <begin position="57"/>
        <end position="108"/>
    </location>
</feature>
<comment type="caution">
    <text evidence="6">The sequence shown here is derived from an EMBL/GenBank/DDBJ whole genome shotgun (WGS) entry which is preliminary data.</text>
</comment>
<dbReference type="PATRIC" id="fig|997874.3.peg.6297"/>
<dbReference type="InterPro" id="IPR008969">
    <property type="entry name" value="CarboxyPept-like_regulatory"/>
</dbReference>
<evidence type="ECO:0000259" key="5">
    <source>
        <dbReference type="SMART" id="SM00965"/>
    </source>
</evidence>
<evidence type="ECO:0000256" key="4">
    <source>
        <dbReference type="SAM" id="SignalP"/>
    </source>
</evidence>
<gene>
    <name evidence="6" type="ORF">HMPREF1062_06122</name>
</gene>
<organism evidence="6 7">
    <name type="scientific">Bacteroides cellulosilyticus CL02T12C19</name>
    <dbReference type="NCBI Taxonomy" id="997874"/>
    <lineage>
        <taxon>Bacteria</taxon>
        <taxon>Pseudomonadati</taxon>
        <taxon>Bacteroidota</taxon>
        <taxon>Bacteroidia</taxon>
        <taxon>Bacteroidales</taxon>
        <taxon>Bacteroidaceae</taxon>
        <taxon>Bacteroides</taxon>
    </lineage>
</organism>
<keyword evidence="3" id="KW-0998">Cell outer membrane</keyword>
<dbReference type="AlphaFoldDB" id="I9PL66"/>
<keyword evidence="2" id="KW-0472">Membrane</keyword>
<dbReference type="SUPFAM" id="SSF56935">
    <property type="entry name" value="Porins"/>
    <property type="match status" value="1"/>
</dbReference>
<dbReference type="SMART" id="SM00965">
    <property type="entry name" value="STN"/>
    <property type="match status" value="1"/>
</dbReference>
<feature type="signal peptide" evidence="4">
    <location>
        <begin position="1"/>
        <end position="28"/>
    </location>
</feature>
<keyword evidence="1" id="KW-0813">Transport</keyword>
<protein>
    <recommendedName>
        <fullName evidence="5">Secretin/TonB short N-terminal domain-containing protein</fullName>
    </recommendedName>
</protein>
<evidence type="ECO:0000313" key="7">
    <source>
        <dbReference type="Proteomes" id="UP000003741"/>
    </source>
</evidence>
<dbReference type="Proteomes" id="UP000003741">
    <property type="component" value="Unassembled WGS sequence"/>
</dbReference>
<reference evidence="6 7" key="1">
    <citation type="submission" date="2012-02" db="EMBL/GenBank/DDBJ databases">
        <title>The Genome Sequence of Bacteroides cellulosilyticus CL02T12C19.</title>
        <authorList>
            <consortium name="The Broad Institute Genome Sequencing Platform"/>
            <person name="Earl A."/>
            <person name="Ward D."/>
            <person name="Feldgarden M."/>
            <person name="Gevers D."/>
            <person name="Zitomersky N.L."/>
            <person name="Coyne M.J."/>
            <person name="Comstock L.E."/>
            <person name="Young S.K."/>
            <person name="Zeng Q."/>
            <person name="Gargeya S."/>
            <person name="Fitzgerald M."/>
            <person name="Haas B."/>
            <person name="Abouelleil A."/>
            <person name="Alvarado L."/>
            <person name="Arachchi H.M."/>
            <person name="Berlin A."/>
            <person name="Chapman S.B."/>
            <person name="Gearin G."/>
            <person name="Goldberg J."/>
            <person name="Griggs A."/>
            <person name="Gujja S."/>
            <person name="Hansen M."/>
            <person name="Heiman D."/>
            <person name="Howarth C."/>
            <person name="Larimer J."/>
            <person name="Lui A."/>
            <person name="MacDonald P.J.P."/>
            <person name="McCowen C."/>
            <person name="Montmayeur A."/>
            <person name="Murphy C."/>
            <person name="Neiman D."/>
            <person name="Pearson M."/>
            <person name="Priest M."/>
            <person name="Roberts A."/>
            <person name="Saif S."/>
            <person name="Shea T."/>
            <person name="Sisk P."/>
            <person name="Stolte C."/>
            <person name="Sykes S."/>
            <person name="Wortman J."/>
            <person name="Nusbaum C."/>
            <person name="Birren B."/>
        </authorList>
    </citation>
    <scope>NUCLEOTIDE SEQUENCE [LARGE SCALE GENOMIC DNA]</scope>
    <source>
        <strain evidence="6 7">CL02T12C19</strain>
    </source>
</reference>
<dbReference type="SUPFAM" id="SSF49464">
    <property type="entry name" value="Carboxypeptidase regulatory domain-like"/>
    <property type="match status" value="1"/>
</dbReference>
<evidence type="ECO:0000313" key="6">
    <source>
        <dbReference type="EMBL" id="EIY17211.1"/>
    </source>
</evidence>
<name>I9PL66_9BACE</name>
<dbReference type="OrthoDB" id="9804995at2"/>
<sequence length="878" mass="99300">MNRITINKETDKILLFLFFAFLSLNATAQNDRKQITIQNKNISLKEAFTEIELQTGYSIAYELSAVDVKRKISLSLESQSIDKALAQILKDTRYSYKITGYHIIITPSGNELQKSTKEKTEKPTQTVRGIVLDSKTNAPIEFATVRIMNVGSLGSTTDSLGRFRINNVPVGRCNIQTSYVGYNANIFNEIPVTSSKEVYMEITLDENIHSLAEVVIQPEIKKDKPLNAMAITGGRMISMEEAGRFANGFDDPARLSSAFAGVAGDVGTNAVAIRGNSPQFTQWRLEGVEIPNPTHFADLTGLGGGFLSALSTQVIGNSDFYNGAFPSEYSNALSGIFDMQIRNGNNQKYEHTFQLGILGIDLASEGPISRKHGSSYIFNYRFSTTSLATGNDMNLKYQDLSFKLNFPTRKAGTFSIWGIGLIDRYKPEAIDRDEWETQGDRQSGNTAFDKAAGGLTHKYLINADTYIRSSLAATYSKDRTRADQMTEDDKLVHVGDIRNSKWDIVFNSYLNKKFNSNHINRTGITVTGLQYDLDYKISPNFGLDVPMEQISKGNGGSCVLSAYSSSVINLSNHLTTSLGITAQYFTLNKNWTIEPRAALKWSFNPKHALALAYGLHSRREKLDYYFVEQEANGKTESNRYLDFSKAHHFGLTYDWNINSYMHLKVEPYYQYLFRIPVEENSSFSIINHQSFYLDRILKNRGSGVNYGIDITLEQYMKNGFYYMITASLFKSKYKAGDNIWRNTRLDKNYLLNILAGKEWMVGRNKQNVLSLNGRIFFQGGDRYTPVDEGKSMIEHDIKFDETRAYSKKFDPSINGDISFSYRINKKKISHEFSIKMLNVGMRTGMHFYQYNEKTHKIEKKDGSGLIPNISYANQYLIP</sequence>
<dbReference type="GO" id="GO:0019867">
    <property type="term" value="C:outer membrane"/>
    <property type="evidence" value="ECO:0007669"/>
    <property type="project" value="InterPro"/>
</dbReference>
<evidence type="ECO:0000256" key="1">
    <source>
        <dbReference type="ARBA" id="ARBA00022448"/>
    </source>
</evidence>
<dbReference type="Pfam" id="PF13620">
    <property type="entry name" value="CarboxypepD_reg"/>
    <property type="match status" value="1"/>
</dbReference>
<feature type="chain" id="PRO_5003723373" description="Secretin/TonB short N-terminal domain-containing protein" evidence="4">
    <location>
        <begin position="29"/>
        <end position="878"/>
    </location>
</feature>
<keyword evidence="4" id="KW-0732">Signal</keyword>
<dbReference type="Pfam" id="PF07660">
    <property type="entry name" value="STN"/>
    <property type="match status" value="1"/>
</dbReference>
<dbReference type="RefSeq" id="WP_007219705.1">
    <property type="nucleotide sequence ID" value="NZ_JH724094.1"/>
</dbReference>
<accession>I9PL66</accession>
<proteinExistence type="predicted"/>
<keyword evidence="7" id="KW-1185">Reference proteome</keyword>
<dbReference type="EMBL" id="AGXG01000153">
    <property type="protein sequence ID" value="EIY17211.1"/>
    <property type="molecule type" value="Genomic_DNA"/>
</dbReference>